<organism evidence="2 3">
    <name type="scientific">Pseudomonas fakonensis</name>
    <dbReference type="NCBI Taxonomy" id="2842355"/>
    <lineage>
        <taxon>Bacteria</taxon>
        <taxon>Pseudomonadati</taxon>
        <taxon>Pseudomonadota</taxon>
        <taxon>Gammaproteobacteria</taxon>
        <taxon>Pseudomonadales</taxon>
        <taxon>Pseudomonadaceae</taxon>
        <taxon>Pseudomonas</taxon>
    </lineage>
</organism>
<feature type="domain" description="Beta-lactamase-related" evidence="1">
    <location>
        <begin position="111"/>
        <end position="186"/>
    </location>
</feature>
<keyword evidence="3" id="KW-1185">Reference proteome</keyword>
<evidence type="ECO:0000259" key="1">
    <source>
        <dbReference type="Pfam" id="PF00144"/>
    </source>
</evidence>
<reference evidence="2" key="1">
    <citation type="journal article" date="2021" name="Microorganisms">
        <title>The Ever-Expanding Pseudomonas Genus: Description of 43 New Species and Partition of the Pseudomonas putida Group.</title>
        <authorList>
            <person name="Girard L."/>
            <person name="Lood C."/>
            <person name="Hofte M."/>
            <person name="Vandamme P."/>
            <person name="Rokni-Zadeh H."/>
            <person name="van Noort V."/>
            <person name="Lavigne R."/>
            <person name="De Mot R."/>
        </authorList>
    </citation>
    <scope>NUCLEOTIDE SEQUENCE</scope>
    <source>
        <strain evidence="2">COW40</strain>
    </source>
</reference>
<dbReference type="Pfam" id="PF00144">
    <property type="entry name" value="Beta-lactamase"/>
    <property type="match status" value="1"/>
</dbReference>
<dbReference type="Proteomes" id="UP001046350">
    <property type="component" value="Chromosome"/>
</dbReference>
<sequence>MLTWDQATRVVGFRNTYRMYHGDVFSNHGEKPYPLTNASQKLNDVSYRLDGKPYKLAGYLKNQSVTGLLLLKDGKIAYEYYDQGSVQWDENYASKDSDFSRMTQCEARPNPYDCVLQLVRSVKRKPGVKPGEVWSYNTGGAWLVGRVLENATGMTIAKYLESRILGAGDLWADHCDQPGRAFGRGAVVDVEEC</sequence>
<proteinExistence type="predicted"/>
<evidence type="ECO:0000313" key="3">
    <source>
        <dbReference type="Proteomes" id="UP001046350"/>
    </source>
</evidence>
<evidence type="ECO:0000313" key="2">
    <source>
        <dbReference type="EMBL" id="QXH49050.1"/>
    </source>
</evidence>
<protein>
    <submittedName>
        <fullName evidence="2">Beta-lactamase family protein</fullName>
    </submittedName>
</protein>
<dbReference type="EMBL" id="CP077076">
    <property type="protein sequence ID" value="QXH49050.1"/>
    <property type="molecule type" value="Genomic_DNA"/>
</dbReference>
<gene>
    <name evidence="2" type="ORF">KSS94_13845</name>
</gene>
<dbReference type="RefSeq" id="WP_217838677.1">
    <property type="nucleotide sequence ID" value="NZ_CP077076.1"/>
</dbReference>
<accession>A0ABX8MZG3</accession>
<name>A0ABX8MZG3_9PSED</name>
<dbReference type="InterPro" id="IPR001466">
    <property type="entry name" value="Beta-lactam-related"/>
</dbReference>